<dbReference type="InterPro" id="IPR045501">
    <property type="entry name" value="DUF6490"/>
</dbReference>
<proteinExistence type="predicted"/>
<dbReference type="AlphaFoldDB" id="A0A5J9SGF6"/>
<feature type="transmembrane region" description="Helical" evidence="1">
    <location>
        <begin position="33"/>
        <end position="53"/>
    </location>
</feature>
<dbReference type="PANTHER" id="PTHR46610:SF8">
    <property type="entry name" value="OS06G0147000 PROTEIN"/>
    <property type="match status" value="1"/>
</dbReference>
<protein>
    <submittedName>
        <fullName evidence="2">Uncharacterized protein</fullName>
    </submittedName>
</protein>
<evidence type="ECO:0000256" key="1">
    <source>
        <dbReference type="SAM" id="Phobius"/>
    </source>
</evidence>
<name>A0A5J9SGF6_9POAL</name>
<evidence type="ECO:0000313" key="2">
    <source>
        <dbReference type="EMBL" id="TVT97345.1"/>
    </source>
</evidence>
<dbReference type="Proteomes" id="UP000324897">
    <property type="component" value="Unassembled WGS sequence"/>
</dbReference>
<dbReference type="PANTHER" id="PTHR46610">
    <property type="entry name" value="OS05G0181300 PROTEIN"/>
    <property type="match status" value="1"/>
</dbReference>
<feature type="non-terminal residue" evidence="2">
    <location>
        <position position="1"/>
    </location>
</feature>
<evidence type="ECO:0000313" key="3">
    <source>
        <dbReference type="Proteomes" id="UP000324897"/>
    </source>
</evidence>
<keyword evidence="3" id="KW-1185">Reference proteome</keyword>
<keyword evidence="1" id="KW-0472">Membrane</keyword>
<keyword evidence="1" id="KW-1133">Transmembrane helix</keyword>
<gene>
    <name evidence="2" type="ORF">EJB05_57413</name>
</gene>
<organism evidence="2 3">
    <name type="scientific">Eragrostis curvula</name>
    <name type="common">weeping love grass</name>
    <dbReference type="NCBI Taxonomy" id="38414"/>
    <lineage>
        <taxon>Eukaryota</taxon>
        <taxon>Viridiplantae</taxon>
        <taxon>Streptophyta</taxon>
        <taxon>Embryophyta</taxon>
        <taxon>Tracheophyta</taxon>
        <taxon>Spermatophyta</taxon>
        <taxon>Magnoliopsida</taxon>
        <taxon>Liliopsida</taxon>
        <taxon>Poales</taxon>
        <taxon>Poaceae</taxon>
        <taxon>PACMAD clade</taxon>
        <taxon>Chloridoideae</taxon>
        <taxon>Eragrostideae</taxon>
        <taxon>Eragrostidinae</taxon>
        <taxon>Eragrostis</taxon>
    </lineage>
</organism>
<reference evidence="2 3" key="1">
    <citation type="journal article" date="2019" name="Sci. Rep.">
        <title>A high-quality genome of Eragrostis curvula grass provides insights into Poaceae evolution and supports new strategies to enhance forage quality.</title>
        <authorList>
            <person name="Carballo J."/>
            <person name="Santos B.A.C.M."/>
            <person name="Zappacosta D."/>
            <person name="Garbus I."/>
            <person name="Selva J.P."/>
            <person name="Gallo C.A."/>
            <person name="Diaz A."/>
            <person name="Albertini E."/>
            <person name="Caccamo M."/>
            <person name="Echenique V."/>
        </authorList>
    </citation>
    <scope>NUCLEOTIDE SEQUENCE [LARGE SCALE GENOMIC DNA]</scope>
    <source>
        <strain evidence="3">cv. Victoria</strain>
        <tissue evidence="2">Leaf</tissue>
    </source>
</reference>
<feature type="transmembrane region" description="Helical" evidence="1">
    <location>
        <begin position="59"/>
        <end position="79"/>
    </location>
</feature>
<sequence length="162" mass="17438">METLAPHSQIPETPPSCTRGALINVYIPMDRQYSALTTIGCGVLALNSGLAIYKSWGDVGSVAFVLAADAALVLLFLCFREFERAARARGRNIKVAVWTLTTLLTVIFASRVAHAAGRVRGGLGDGGGHGRRRLLGLLFESMRRLFLPWTLPPVSGLQYVAG</sequence>
<dbReference type="Pfam" id="PF20100">
    <property type="entry name" value="DUF6490"/>
    <property type="match status" value="1"/>
</dbReference>
<comment type="caution">
    <text evidence="2">The sequence shown here is derived from an EMBL/GenBank/DDBJ whole genome shotgun (WGS) entry which is preliminary data.</text>
</comment>
<dbReference type="EMBL" id="RWGY01001024">
    <property type="protein sequence ID" value="TVT97345.1"/>
    <property type="molecule type" value="Genomic_DNA"/>
</dbReference>
<accession>A0A5J9SGF6</accession>
<dbReference type="Gramene" id="TVT97345">
    <property type="protein sequence ID" value="TVT97345"/>
    <property type="gene ID" value="EJB05_57413"/>
</dbReference>
<keyword evidence="1" id="KW-0812">Transmembrane</keyword>